<name>A0A6G0QSN9_9STRA</name>
<protein>
    <submittedName>
        <fullName evidence="1">Uncharacterized protein</fullName>
    </submittedName>
</protein>
<accession>A0A6G0QSN9</accession>
<evidence type="ECO:0000313" key="2">
    <source>
        <dbReference type="Proteomes" id="UP000486351"/>
    </source>
</evidence>
<comment type="caution">
    <text evidence="1">The sequence shown here is derived from an EMBL/GenBank/DDBJ whole genome shotgun (WGS) entry which is preliminary data.</text>
</comment>
<dbReference type="InterPro" id="IPR009057">
    <property type="entry name" value="Homeodomain-like_sf"/>
</dbReference>
<dbReference type="SUPFAM" id="SSF46689">
    <property type="entry name" value="Homeodomain-like"/>
    <property type="match status" value="1"/>
</dbReference>
<dbReference type="AlphaFoldDB" id="A0A6G0QSN9"/>
<reference evidence="1 2" key="1">
    <citation type="submission" date="2018-09" db="EMBL/GenBank/DDBJ databases">
        <title>Genomic investigation of the strawberry pathogen Phytophthora fragariae indicates pathogenicity is determined by transcriptional variation in three key races.</title>
        <authorList>
            <person name="Adams T.M."/>
            <person name="Armitage A.D."/>
            <person name="Sobczyk M.K."/>
            <person name="Bates H.J."/>
            <person name="Dunwell J.M."/>
            <person name="Nellist C.F."/>
            <person name="Harrison R.J."/>
        </authorList>
    </citation>
    <scope>NUCLEOTIDE SEQUENCE [LARGE SCALE GENOMIC DNA]</scope>
    <source>
        <strain evidence="1 2">NOV-77</strain>
    </source>
</reference>
<dbReference type="Proteomes" id="UP000486351">
    <property type="component" value="Unassembled WGS sequence"/>
</dbReference>
<organism evidence="1 2">
    <name type="scientific">Phytophthora fragariae</name>
    <dbReference type="NCBI Taxonomy" id="53985"/>
    <lineage>
        <taxon>Eukaryota</taxon>
        <taxon>Sar</taxon>
        <taxon>Stramenopiles</taxon>
        <taxon>Oomycota</taxon>
        <taxon>Peronosporomycetes</taxon>
        <taxon>Peronosporales</taxon>
        <taxon>Peronosporaceae</taxon>
        <taxon>Phytophthora</taxon>
    </lineage>
</organism>
<dbReference type="Pfam" id="PF13384">
    <property type="entry name" value="HTH_23"/>
    <property type="match status" value="1"/>
</dbReference>
<sequence length="121" mass="14088">MYAAEFRWRAVVLHYAYGVPCKRVGKIFGISGRTVLRWYQQFKQEGHVMPGKRLKKSRQPPHVQRFVADYVKVHPCFYVEELQSALRQRFGATTSGFSATALLRLLKFDLGLSRKVLERRA</sequence>
<gene>
    <name evidence="1" type="ORF">PF008_g23018</name>
</gene>
<evidence type="ECO:0000313" key="1">
    <source>
        <dbReference type="EMBL" id="KAE9300373.1"/>
    </source>
</evidence>
<proteinExistence type="predicted"/>
<dbReference type="EMBL" id="QXFY01002253">
    <property type="protein sequence ID" value="KAE9300373.1"/>
    <property type="molecule type" value="Genomic_DNA"/>
</dbReference>